<dbReference type="PANTHER" id="PTHR37826">
    <property type="entry name" value="FLOTILLIN BAND_7_5 DOMAIN PROTEIN"/>
    <property type="match status" value="1"/>
</dbReference>
<evidence type="ECO:0000313" key="2">
    <source>
        <dbReference type="EMBL" id="QDU74764.1"/>
    </source>
</evidence>
<dbReference type="AlphaFoldDB" id="A0A518C6C7"/>
<dbReference type="Proteomes" id="UP000318626">
    <property type="component" value="Chromosome"/>
</dbReference>
<sequence length="380" mass="43393">MKSVVSPPSNEEQLVVAESAADDELVAAEVAQPQGEPCAACGCPVEPNDKFCPACGTPHEVKGAAERKAEAKQSIKKYFHCKTCGANVSIDPQELSYVCPFCDSTYVVEYSPEVSGRQLPEFVIPFRVTPEMAMEKFRAWIKGNDWYRPGDLHMAQIEDKLRGVYLPFWSFSMLAESRWSASIGEYWYKTESYTTMENGKMVTKTRRVQKTEWWPLSGRHHRYYSGYMISASKGLTQADADRIKPFSLLAAKRYEPYFLAGWAAEEYQMEIAEAQKFCYEEFYRREQTNIRQFLPGDTSRSLVVKTEFSYENSDLYLLPIYLLTYRYNDKVYRFLVNGQTGLINGDKPVSWKRIWGAIGGGIGLLILFILIVLLISALMH</sequence>
<dbReference type="RefSeq" id="WP_196782325.1">
    <property type="nucleotide sequence ID" value="NZ_CP036289.1"/>
</dbReference>
<dbReference type="Gene3D" id="2.20.28.30">
    <property type="entry name" value="RNA polymerase ii, chain L"/>
    <property type="match status" value="1"/>
</dbReference>
<dbReference type="EMBL" id="CP036289">
    <property type="protein sequence ID" value="QDU74764.1"/>
    <property type="molecule type" value="Genomic_DNA"/>
</dbReference>
<feature type="transmembrane region" description="Helical" evidence="1">
    <location>
        <begin position="354"/>
        <end position="378"/>
    </location>
</feature>
<evidence type="ECO:0000313" key="3">
    <source>
        <dbReference type="Proteomes" id="UP000318626"/>
    </source>
</evidence>
<keyword evidence="1" id="KW-1133">Transmembrane helix</keyword>
<name>A0A518C6C7_9BACT</name>
<accession>A0A518C6C7</accession>
<evidence type="ECO:0008006" key="4">
    <source>
        <dbReference type="Google" id="ProtNLM"/>
    </source>
</evidence>
<dbReference type="PANTHER" id="PTHR37826:SF3">
    <property type="entry name" value="J DOMAIN-CONTAINING PROTEIN"/>
    <property type="match status" value="1"/>
</dbReference>
<evidence type="ECO:0000256" key="1">
    <source>
        <dbReference type="SAM" id="Phobius"/>
    </source>
</evidence>
<organism evidence="2 3">
    <name type="scientific">Bremerella volcania</name>
    <dbReference type="NCBI Taxonomy" id="2527984"/>
    <lineage>
        <taxon>Bacteria</taxon>
        <taxon>Pseudomonadati</taxon>
        <taxon>Planctomycetota</taxon>
        <taxon>Planctomycetia</taxon>
        <taxon>Pirellulales</taxon>
        <taxon>Pirellulaceae</taxon>
        <taxon>Bremerella</taxon>
    </lineage>
</organism>
<keyword evidence="1" id="KW-0472">Membrane</keyword>
<gene>
    <name evidence="2" type="ORF">Pan97_17780</name>
</gene>
<keyword evidence="3" id="KW-1185">Reference proteome</keyword>
<proteinExistence type="predicted"/>
<reference evidence="3" key="1">
    <citation type="submission" date="2019-02" db="EMBL/GenBank/DDBJ databases">
        <title>Deep-cultivation of Planctomycetes and their phenomic and genomic characterization uncovers novel biology.</title>
        <authorList>
            <person name="Wiegand S."/>
            <person name="Jogler M."/>
            <person name="Boedeker C."/>
            <person name="Pinto D."/>
            <person name="Vollmers J."/>
            <person name="Rivas-Marin E."/>
            <person name="Kohn T."/>
            <person name="Peeters S.H."/>
            <person name="Heuer A."/>
            <person name="Rast P."/>
            <person name="Oberbeckmann S."/>
            <person name="Bunk B."/>
            <person name="Jeske O."/>
            <person name="Meyerdierks A."/>
            <person name="Storesund J.E."/>
            <person name="Kallscheuer N."/>
            <person name="Luecker S."/>
            <person name="Lage O.M."/>
            <person name="Pohl T."/>
            <person name="Merkel B.J."/>
            <person name="Hornburger P."/>
            <person name="Mueller R.-W."/>
            <person name="Bruemmer F."/>
            <person name="Labrenz M."/>
            <person name="Spormann A.M."/>
            <person name="Op den Camp H."/>
            <person name="Overmann J."/>
            <person name="Amann R."/>
            <person name="Jetten M.S.M."/>
            <person name="Mascher T."/>
            <person name="Medema M.H."/>
            <person name="Devos D.P."/>
            <person name="Kaster A.-K."/>
            <person name="Ovreas L."/>
            <person name="Rohde M."/>
            <person name="Galperin M.Y."/>
            <person name="Jogler C."/>
        </authorList>
    </citation>
    <scope>NUCLEOTIDE SEQUENCE [LARGE SCALE GENOMIC DNA]</scope>
    <source>
        <strain evidence="3">Pan97</strain>
    </source>
</reference>
<dbReference type="KEGG" id="bvo:Pan97_17780"/>
<keyword evidence="1" id="KW-0812">Transmembrane</keyword>
<protein>
    <recommendedName>
        <fullName evidence="4">Double zinc ribbon</fullName>
    </recommendedName>
</protein>